<accession>A0ABD3GCZ6</accession>
<evidence type="ECO:0000313" key="3">
    <source>
        <dbReference type="EMBL" id="KAL3675049.1"/>
    </source>
</evidence>
<evidence type="ECO:0000256" key="1">
    <source>
        <dbReference type="SAM" id="Coils"/>
    </source>
</evidence>
<comment type="caution">
    <text evidence="3">The sequence shown here is derived from an EMBL/GenBank/DDBJ whole genome shotgun (WGS) entry which is preliminary data.</text>
</comment>
<evidence type="ECO:0000313" key="4">
    <source>
        <dbReference type="Proteomes" id="UP001633002"/>
    </source>
</evidence>
<sequence>MVVEGGGTRTFKKKINEHYQVSLVEGSVELRKLSSPEYGSKKLPEKGSLADVTCVDLTNEVLIFGTARGHLHYYYLDEADAWSSYEYCHCDGGVKRLWANSDGTRVLFEDDRHTIYLHNPFKDQVILVPVEESCEVDGALWDASDPSILSSGTQTKSSGTFSCQSDGAQEITISPTHTWISKTPQDQKQMRHRFEQRLNILHLEEALADAVSLKDSICWEMLISKALEHMNVEMAVKICQHSGNVKLLTSLHALENLEEYLLLQDYILALTGDNDATEASFMKSSRPEAALELRQDLEQWDRAIALARELQSPLEIEISKKYVLQLEKQGDYRQALSYHEQYLRTSILDTEQRTFAKAGIARTSIRLGDIWKGKHLVTECSDSLLYRECAKILEGLNLHEDAAELYVLDGQVKKTIGIYLDMKNFPKTLSLWEKIESPKCYAKYTRALETERKRALEAERKLTEAAAAYVKAEDFENAVRLYLGPLRNPTEAFSIIRKARSMEDAKLTSRYCKNKRDYENVIGFLVLQKRTKEARELAQQQDKMDMYTEQVSDVASEEECSKLGKYYETMGNYEKTRAMFERCDLESSNKSSQNLFRLHMVLENYEATTKTALLIAQQEQESDNYKIAHQQFLDLCKVLKREKQHVPYELSKQLMLLHSYTLVKTLIRLGDHKSCARLLIRVAKHISNFPAHVVPILISTVIECHRSGLKRTAFEYATMLMRSEYRNQITSAYKRKIESIVRKSEKTEEDETATPCPFCKQHIPETQLECPSCQNNLPFCIASGRHLTAEEVALSDVTEKSFSEV</sequence>
<proteinExistence type="predicted"/>
<reference evidence="3 4" key="1">
    <citation type="submission" date="2024-09" db="EMBL/GenBank/DDBJ databases">
        <title>Chromosome-scale assembly of Riccia sorocarpa.</title>
        <authorList>
            <person name="Paukszto L."/>
        </authorList>
    </citation>
    <scope>NUCLEOTIDE SEQUENCE [LARGE SCALE GENOMIC DNA]</scope>
    <source>
        <strain evidence="3">LP-2024</strain>
        <tissue evidence="3">Aerial parts of the thallus</tissue>
    </source>
</reference>
<dbReference type="EMBL" id="JBJQOH010000008">
    <property type="protein sequence ID" value="KAL3675049.1"/>
    <property type="molecule type" value="Genomic_DNA"/>
</dbReference>
<protein>
    <recommendedName>
        <fullName evidence="2">WDR19 WD40 repeat domain-containing protein</fullName>
    </recommendedName>
</protein>
<dbReference type="Pfam" id="PF15911">
    <property type="entry name" value="Beta-prop_WDR19_2nd"/>
    <property type="match status" value="1"/>
</dbReference>
<dbReference type="Proteomes" id="UP001633002">
    <property type="component" value="Unassembled WGS sequence"/>
</dbReference>
<keyword evidence="1" id="KW-0175">Coiled coil</keyword>
<dbReference type="InterPro" id="IPR040379">
    <property type="entry name" value="WDR19/dyf-2"/>
</dbReference>
<dbReference type="PANTHER" id="PTHR14920">
    <property type="entry name" value="OSMOTIC AVOIDANCE ABNORMAL PROTEIN 1/WD REPEAT MEMBRANE PROTEIN"/>
    <property type="match status" value="1"/>
</dbReference>
<feature type="coiled-coil region" evidence="1">
    <location>
        <begin position="441"/>
        <end position="468"/>
    </location>
</feature>
<keyword evidence="4" id="KW-1185">Reference proteome</keyword>
<gene>
    <name evidence="3" type="ORF">R1sor_024997</name>
</gene>
<organism evidence="3 4">
    <name type="scientific">Riccia sorocarpa</name>
    <dbReference type="NCBI Taxonomy" id="122646"/>
    <lineage>
        <taxon>Eukaryota</taxon>
        <taxon>Viridiplantae</taxon>
        <taxon>Streptophyta</taxon>
        <taxon>Embryophyta</taxon>
        <taxon>Marchantiophyta</taxon>
        <taxon>Marchantiopsida</taxon>
        <taxon>Marchantiidae</taxon>
        <taxon>Marchantiales</taxon>
        <taxon>Ricciaceae</taxon>
        <taxon>Riccia</taxon>
    </lineage>
</organism>
<dbReference type="PANTHER" id="PTHR14920:SF0">
    <property type="entry name" value="WD REPEAT DOMAIN 19"/>
    <property type="match status" value="1"/>
</dbReference>
<name>A0ABD3GCZ6_9MARC</name>
<feature type="domain" description="WDR19 WD40 repeat" evidence="2">
    <location>
        <begin position="14"/>
        <end position="149"/>
    </location>
</feature>
<dbReference type="AlphaFoldDB" id="A0ABD3GCZ6"/>
<feature type="coiled-coil region" evidence="1">
    <location>
        <begin position="530"/>
        <end position="557"/>
    </location>
</feature>
<dbReference type="InterPro" id="IPR039468">
    <property type="entry name" value="WDR19_WD40_rpt"/>
</dbReference>
<dbReference type="Gene3D" id="1.25.40.470">
    <property type="match status" value="2"/>
</dbReference>
<evidence type="ECO:0000259" key="2">
    <source>
        <dbReference type="Pfam" id="PF15911"/>
    </source>
</evidence>
<dbReference type="SUPFAM" id="SSF101898">
    <property type="entry name" value="NHL repeat"/>
    <property type="match status" value="1"/>
</dbReference>